<sequence length="112" mass="12884">MQAEQDFERHLAVRLQRLPSQPLDEALWQGIDGVLKHPVRIWPWAGSAAVALLALLLWPKPEVAGTIVPYELTQQDRQLQQAYLYGDSDQALNAQWQRRQQILDDMASRPEE</sequence>
<gene>
    <name evidence="1" type="ORF">EDC28_1112</name>
</gene>
<name>A0A3N1P5A2_9GAMM</name>
<evidence type="ECO:0000313" key="2">
    <source>
        <dbReference type="Proteomes" id="UP000268033"/>
    </source>
</evidence>
<dbReference type="STRING" id="584787.GCA_001247655_03531"/>
<protein>
    <submittedName>
        <fullName evidence="1">Uncharacterized protein</fullName>
    </submittedName>
</protein>
<comment type="caution">
    <text evidence="1">The sequence shown here is derived from an EMBL/GenBank/DDBJ whole genome shotgun (WGS) entry which is preliminary data.</text>
</comment>
<reference evidence="1 2" key="1">
    <citation type="submission" date="2018-11" db="EMBL/GenBank/DDBJ databases">
        <title>Genomic Encyclopedia of Type Strains, Phase IV (KMG-IV): sequencing the most valuable type-strain genomes for metagenomic binning, comparative biology and taxonomic classification.</title>
        <authorList>
            <person name="Goeker M."/>
        </authorList>
    </citation>
    <scope>NUCLEOTIDE SEQUENCE [LARGE SCALE GENOMIC DNA]</scope>
    <source>
        <strain evidence="1 2">DSM 21945</strain>
    </source>
</reference>
<dbReference type="AlphaFoldDB" id="A0A3N1P5A2"/>
<organism evidence="1 2">
    <name type="scientific">Gallaecimonas pentaromativorans</name>
    <dbReference type="NCBI Taxonomy" id="584787"/>
    <lineage>
        <taxon>Bacteria</taxon>
        <taxon>Pseudomonadati</taxon>
        <taxon>Pseudomonadota</taxon>
        <taxon>Gammaproteobacteria</taxon>
        <taxon>Enterobacterales</taxon>
        <taxon>Gallaecimonadaceae</taxon>
        <taxon>Gallaecimonas</taxon>
    </lineage>
</organism>
<accession>A0A3N1P5A2</accession>
<evidence type="ECO:0000313" key="1">
    <source>
        <dbReference type="EMBL" id="ROQ21900.1"/>
    </source>
</evidence>
<proteinExistence type="predicted"/>
<dbReference type="Proteomes" id="UP000268033">
    <property type="component" value="Unassembled WGS sequence"/>
</dbReference>
<keyword evidence="2" id="KW-1185">Reference proteome</keyword>
<dbReference type="EMBL" id="RJUL01000011">
    <property type="protein sequence ID" value="ROQ21900.1"/>
    <property type="molecule type" value="Genomic_DNA"/>
</dbReference>
<dbReference type="RefSeq" id="WP_123422421.1">
    <property type="nucleotide sequence ID" value="NZ_RJUL01000011.1"/>
</dbReference>